<dbReference type="Proteomes" id="UP001454036">
    <property type="component" value="Unassembled WGS sequence"/>
</dbReference>
<keyword evidence="3" id="KW-1185">Reference proteome</keyword>
<sequence length="131" mass="15275">MDDFMEDNNIIFEDYDHDTEAFMREYNFGEDYEPMEEAKLESEPPESYTETKAGACCLDKDEMLEDLGPVLDDIRPIQEYSYEHSDQLFELSREENDGEEEVGSSLTQKNTKGDLEYSSEVHLRNHVLVLT</sequence>
<dbReference type="EMBL" id="BAABME010005204">
    <property type="protein sequence ID" value="GAA0164950.1"/>
    <property type="molecule type" value="Genomic_DNA"/>
</dbReference>
<gene>
    <name evidence="2" type="ORF">LIER_20470</name>
</gene>
<accession>A0AAV3QLM2</accession>
<evidence type="ECO:0000313" key="2">
    <source>
        <dbReference type="EMBL" id="GAA0164950.1"/>
    </source>
</evidence>
<proteinExistence type="predicted"/>
<name>A0AAV3QLM2_LITER</name>
<dbReference type="AlphaFoldDB" id="A0AAV3QLM2"/>
<evidence type="ECO:0000256" key="1">
    <source>
        <dbReference type="SAM" id="MobiDB-lite"/>
    </source>
</evidence>
<protein>
    <submittedName>
        <fullName evidence="2">Uncharacterized protein</fullName>
    </submittedName>
</protein>
<feature type="compositionally biased region" description="Basic and acidic residues" evidence="1">
    <location>
        <begin position="85"/>
        <end position="95"/>
    </location>
</feature>
<feature type="region of interest" description="Disordered" evidence="1">
    <location>
        <begin position="85"/>
        <end position="117"/>
    </location>
</feature>
<organism evidence="2 3">
    <name type="scientific">Lithospermum erythrorhizon</name>
    <name type="common">Purple gromwell</name>
    <name type="synonym">Lithospermum officinale var. erythrorhizon</name>
    <dbReference type="NCBI Taxonomy" id="34254"/>
    <lineage>
        <taxon>Eukaryota</taxon>
        <taxon>Viridiplantae</taxon>
        <taxon>Streptophyta</taxon>
        <taxon>Embryophyta</taxon>
        <taxon>Tracheophyta</taxon>
        <taxon>Spermatophyta</taxon>
        <taxon>Magnoliopsida</taxon>
        <taxon>eudicotyledons</taxon>
        <taxon>Gunneridae</taxon>
        <taxon>Pentapetalae</taxon>
        <taxon>asterids</taxon>
        <taxon>lamiids</taxon>
        <taxon>Boraginales</taxon>
        <taxon>Boraginaceae</taxon>
        <taxon>Boraginoideae</taxon>
        <taxon>Lithospermeae</taxon>
        <taxon>Lithospermum</taxon>
    </lineage>
</organism>
<evidence type="ECO:0000313" key="3">
    <source>
        <dbReference type="Proteomes" id="UP001454036"/>
    </source>
</evidence>
<reference evidence="2 3" key="1">
    <citation type="submission" date="2024-01" db="EMBL/GenBank/DDBJ databases">
        <title>The complete chloroplast genome sequence of Lithospermum erythrorhizon: insights into the phylogenetic relationship among Boraginaceae species and the maternal lineages of purple gromwells.</title>
        <authorList>
            <person name="Okada T."/>
            <person name="Watanabe K."/>
        </authorList>
    </citation>
    <scope>NUCLEOTIDE SEQUENCE [LARGE SCALE GENOMIC DNA]</scope>
</reference>
<comment type="caution">
    <text evidence="2">The sequence shown here is derived from an EMBL/GenBank/DDBJ whole genome shotgun (WGS) entry which is preliminary data.</text>
</comment>